<dbReference type="InterPro" id="IPR007110">
    <property type="entry name" value="Ig-like_dom"/>
</dbReference>
<dbReference type="InterPro" id="IPR053096">
    <property type="entry name" value="CRTAM"/>
</dbReference>
<keyword evidence="3 7" id="KW-1133">Transmembrane helix</keyword>
<feature type="domain" description="Ig-like" evidence="9">
    <location>
        <begin position="121"/>
        <end position="202"/>
    </location>
</feature>
<dbReference type="PANTHER" id="PTHR47118">
    <property type="entry name" value="CYTOTOXIC AND REGULATORY T-CELL MOLECULE"/>
    <property type="match status" value="1"/>
</dbReference>
<feature type="chain" id="PRO_5042982765" description="Ig-like domain-containing protein" evidence="8">
    <location>
        <begin position="25"/>
        <end position="436"/>
    </location>
</feature>
<dbReference type="GO" id="GO:0008037">
    <property type="term" value="P:cell recognition"/>
    <property type="evidence" value="ECO:0007669"/>
    <property type="project" value="TreeGrafter"/>
</dbReference>
<dbReference type="InterPro" id="IPR013106">
    <property type="entry name" value="Ig_V-set"/>
</dbReference>
<feature type="region of interest" description="Disordered" evidence="6">
    <location>
        <begin position="289"/>
        <end position="312"/>
    </location>
</feature>
<dbReference type="InterPro" id="IPR003599">
    <property type="entry name" value="Ig_sub"/>
</dbReference>
<evidence type="ECO:0000256" key="6">
    <source>
        <dbReference type="SAM" id="MobiDB-lite"/>
    </source>
</evidence>
<keyword evidence="2 7" id="KW-0812">Transmembrane</keyword>
<organism evidence="10 11">
    <name type="scientific">Phoxinus phoxinus</name>
    <name type="common">Eurasian minnow</name>
    <dbReference type="NCBI Taxonomy" id="58324"/>
    <lineage>
        <taxon>Eukaryota</taxon>
        <taxon>Metazoa</taxon>
        <taxon>Chordata</taxon>
        <taxon>Craniata</taxon>
        <taxon>Vertebrata</taxon>
        <taxon>Euteleostomi</taxon>
        <taxon>Actinopterygii</taxon>
        <taxon>Neopterygii</taxon>
        <taxon>Teleostei</taxon>
        <taxon>Ostariophysi</taxon>
        <taxon>Cypriniformes</taxon>
        <taxon>Leuciscidae</taxon>
        <taxon>Phoxininae</taxon>
        <taxon>Phoxinus</taxon>
    </lineage>
</organism>
<dbReference type="InterPro" id="IPR013162">
    <property type="entry name" value="CD80_C2-set"/>
</dbReference>
<keyword evidence="8" id="KW-0732">Signal</keyword>
<dbReference type="GO" id="GO:0002355">
    <property type="term" value="P:detection of tumor cell"/>
    <property type="evidence" value="ECO:0007669"/>
    <property type="project" value="TreeGrafter"/>
</dbReference>
<name>A0AAN9C6K5_9TELE</name>
<dbReference type="PANTHER" id="PTHR47118:SF1">
    <property type="entry name" value="CYTOTOXIC AND REGULATORY T-CELL MOLECULE"/>
    <property type="match status" value="1"/>
</dbReference>
<dbReference type="EMBL" id="JAYKXH010000023">
    <property type="protein sequence ID" value="KAK7125712.1"/>
    <property type="molecule type" value="Genomic_DNA"/>
</dbReference>
<dbReference type="Pfam" id="PF07686">
    <property type="entry name" value="V-set"/>
    <property type="match status" value="1"/>
</dbReference>
<keyword evidence="4 7" id="KW-0472">Membrane</keyword>
<feature type="signal peptide" evidence="8">
    <location>
        <begin position="1"/>
        <end position="24"/>
    </location>
</feature>
<dbReference type="InterPro" id="IPR013783">
    <property type="entry name" value="Ig-like_fold"/>
</dbReference>
<dbReference type="AlphaFoldDB" id="A0AAN9C6K5"/>
<reference evidence="10 11" key="1">
    <citation type="submission" date="2024-02" db="EMBL/GenBank/DDBJ databases">
        <title>Chromosome-level genome assembly of the Eurasian Minnow (Phoxinus phoxinus).</title>
        <authorList>
            <person name="Oriowo T.O."/>
            <person name="Martin S."/>
            <person name="Stange M."/>
            <person name="Chrysostomakis Y."/>
            <person name="Brown T."/>
            <person name="Winkler S."/>
            <person name="Kukowka S."/>
            <person name="Myers E.W."/>
            <person name="Bohne A."/>
        </authorList>
    </citation>
    <scope>NUCLEOTIDE SEQUENCE [LARGE SCALE GENOMIC DNA]</scope>
    <source>
        <strain evidence="10">ZFMK-TIS-60720</strain>
        <tissue evidence="10">Whole Organism</tissue>
    </source>
</reference>
<feature type="compositionally biased region" description="Basic and acidic residues" evidence="6">
    <location>
        <begin position="368"/>
        <end position="378"/>
    </location>
</feature>
<keyword evidence="5" id="KW-1015">Disulfide bond</keyword>
<dbReference type="InterPro" id="IPR036179">
    <property type="entry name" value="Ig-like_dom_sf"/>
</dbReference>
<evidence type="ECO:0000313" key="10">
    <source>
        <dbReference type="EMBL" id="KAK7125712.1"/>
    </source>
</evidence>
<dbReference type="Gene3D" id="2.60.40.10">
    <property type="entry name" value="Immunoglobulins"/>
    <property type="match status" value="1"/>
</dbReference>
<proteinExistence type="predicted"/>
<dbReference type="GO" id="GO:0005102">
    <property type="term" value="F:signaling receptor binding"/>
    <property type="evidence" value="ECO:0007669"/>
    <property type="project" value="TreeGrafter"/>
</dbReference>
<evidence type="ECO:0000256" key="2">
    <source>
        <dbReference type="ARBA" id="ARBA00022692"/>
    </source>
</evidence>
<sequence length="436" mass="49070">MEIKTGFVVHILMLIVRGVRECSATKYITVAEGDTLVLKCPRKNFSENAFMEWRNPHGHVMYFNNIRGLRDSRSSIFTSNNSEYTLLMSNVTFDDEGLYKCLLYEDKVVSKRFKVKVLGTPKIEMAEYEDKTILKCSVTANGNPPELSWRISGVEIEALPNTLREGRSNRSLAVSILTIKTHIREATVMCMAKHKDLPKQVLDFIIIENHSVTASTSRYSSTRDVLKTETMTTVTSAPAISSTAQMELSSGNTEVLPTGDSTTSNHRQVEEHSIATDINLTTQNINSSESISPEGFVTKNGTNSQGFDIRGQDKQYNRKESSPLLILLVTSLIICLLIVVIFFVVRLRRAHVAWKKENEESDQSVESSKSKASHEEKQSRRRQGFWNSNFTEYRVEETPQKTENSIATVEVITETQDSSRTACNKLDGACVKETEL</sequence>
<dbReference type="GO" id="GO:0002860">
    <property type="term" value="P:positive regulation of natural killer cell mediated cytotoxicity directed against tumor cell target"/>
    <property type="evidence" value="ECO:0007669"/>
    <property type="project" value="TreeGrafter"/>
</dbReference>
<evidence type="ECO:0000259" key="9">
    <source>
        <dbReference type="PROSITE" id="PS50835"/>
    </source>
</evidence>
<accession>A0AAN9C6K5</accession>
<dbReference type="PROSITE" id="PS50835">
    <property type="entry name" value="IG_LIKE"/>
    <property type="match status" value="2"/>
</dbReference>
<evidence type="ECO:0000256" key="8">
    <source>
        <dbReference type="SAM" id="SignalP"/>
    </source>
</evidence>
<evidence type="ECO:0000256" key="7">
    <source>
        <dbReference type="SAM" id="Phobius"/>
    </source>
</evidence>
<comment type="subcellular location">
    <subcellularLocation>
        <location evidence="1">Membrane</location>
        <topology evidence="1">Single-pass membrane protein</topology>
    </subcellularLocation>
</comment>
<comment type="caution">
    <text evidence="10">The sequence shown here is derived from an EMBL/GenBank/DDBJ whole genome shotgun (WGS) entry which is preliminary data.</text>
</comment>
<evidence type="ECO:0000256" key="3">
    <source>
        <dbReference type="ARBA" id="ARBA00022989"/>
    </source>
</evidence>
<keyword evidence="11" id="KW-1185">Reference proteome</keyword>
<protein>
    <recommendedName>
        <fullName evidence="9">Ig-like domain-containing protein</fullName>
    </recommendedName>
</protein>
<gene>
    <name evidence="10" type="ORF">R3I93_021174</name>
</gene>
<evidence type="ECO:0000256" key="4">
    <source>
        <dbReference type="ARBA" id="ARBA00023136"/>
    </source>
</evidence>
<dbReference type="SMART" id="SM00409">
    <property type="entry name" value="IG"/>
    <property type="match status" value="1"/>
</dbReference>
<evidence type="ECO:0000256" key="5">
    <source>
        <dbReference type="ARBA" id="ARBA00023157"/>
    </source>
</evidence>
<feature type="transmembrane region" description="Helical" evidence="7">
    <location>
        <begin position="324"/>
        <end position="345"/>
    </location>
</feature>
<evidence type="ECO:0000256" key="1">
    <source>
        <dbReference type="ARBA" id="ARBA00004167"/>
    </source>
</evidence>
<dbReference type="GO" id="GO:0005886">
    <property type="term" value="C:plasma membrane"/>
    <property type="evidence" value="ECO:0007669"/>
    <property type="project" value="TreeGrafter"/>
</dbReference>
<feature type="region of interest" description="Disordered" evidence="6">
    <location>
        <begin position="356"/>
        <end position="382"/>
    </location>
</feature>
<feature type="domain" description="Ig-like" evidence="9">
    <location>
        <begin position="30"/>
        <end position="101"/>
    </location>
</feature>
<dbReference type="Proteomes" id="UP001364617">
    <property type="component" value="Unassembled WGS sequence"/>
</dbReference>
<dbReference type="SUPFAM" id="SSF48726">
    <property type="entry name" value="Immunoglobulin"/>
    <property type="match status" value="2"/>
</dbReference>
<evidence type="ECO:0000313" key="11">
    <source>
        <dbReference type="Proteomes" id="UP001364617"/>
    </source>
</evidence>
<dbReference type="Pfam" id="PF08205">
    <property type="entry name" value="C2-set_2"/>
    <property type="match status" value="1"/>
</dbReference>